<evidence type="ECO:0000256" key="2">
    <source>
        <dbReference type="SAM" id="SignalP"/>
    </source>
</evidence>
<keyword evidence="2" id="KW-0732">Signal</keyword>
<feature type="chain" id="PRO_5026119557" description="SLH domain-containing protein" evidence="2">
    <location>
        <begin position="24"/>
        <end position="877"/>
    </location>
</feature>
<organism evidence="4 5">
    <name type="scientific">Heliobacterium mobile</name>
    <name type="common">Heliobacillus mobilis</name>
    <dbReference type="NCBI Taxonomy" id="28064"/>
    <lineage>
        <taxon>Bacteria</taxon>
        <taxon>Bacillati</taxon>
        <taxon>Bacillota</taxon>
        <taxon>Clostridia</taxon>
        <taxon>Eubacteriales</taxon>
        <taxon>Heliobacteriaceae</taxon>
        <taxon>Heliobacterium</taxon>
    </lineage>
</organism>
<dbReference type="AlphaFoldDB" id="A0A6I3SQ76"/>
<proteinExistence type="predicted"/>
<dbReference type="Proteomes" id="UP000430670">
    <property type="component" value="Unassembled WGS sequence"/>
</dbReference>
<evidence type="ECO:0000313" key="4">
    <source>
        <dbReference type="EMBL" id="MTV50337.1"/>
    </source>
</evidence>
<keyword evidence="5" id="KW-1185">Reference proteome</keyword>
<dbReference type="Pfam" id="PF00395">
    <property type="entry name" value="SLH"/>
    <property type="match status" value="2"/>
</dbReference>
<reference evidence="4 5" key="1">
    <citation type="submission" date="2019-11" db="EMBL/GenBank/DDBJ databases">
        <title>Whole-genome sequence of a the green, strictly anaerobic photosynthetic bacterium Heliobacillus mobilis DSM 6151.</title>
        <authorList>
            <person name="Kyndt J.A."/>
            <person name="Meyer T.E."/>
        </authorList>
    </citation>
    <scope>NUCLEOTIDE SEQUENCE [LARGE SCALE GENOMIC DNA]</scope>
    <source>
        <strain evidence="4 5">DSM 6151</strain>
    </source>
</reference>
<dbReference type="OrthoDB" id="2611444at2"/>
<protein>
    <recommendedName>
        <fullName evidence="3">SLH domain-containing protein</fullName>
    </recommendedName>
</protein>
<evidence type="ECO:0000259" key="3">
    <source>
        <dbReference type="PROSITE" id="PS51272"/>
    </source>
</evidence>
<name>A0A6I3SQ76_HELMO</name>
<feature type="signal peptide" evidence="2">
    <location>
        <begin position="1"/>
        <end position="23"/>
    </location>
</feature>
<gene>
    <name evidence="4" type="ORF">GJ688_15305</name>
</gene>
<dbReference type="PROSITE" id="PS51272">
    <property type="entry name" value="SLH"/>
    <property type="match status" value="2"/>
</dbReference>
<dbReference type="RefSeq" id="WP_155477418.1">
    <property type="nucleotide sequence ID" value="NZ_WNKU01000022.1"/>
</dbReference>
<accession>A0A6I3SQ76</accession>
<feature type="domain" description="SLH" evidence="3">
    <location>
        <begin position="24"/>
        <end position="87"/>
    </location>
</feature>
<dbReference type="EMBL" id="WNKU01000022">
    <property type="protein sequence ID" value="MTV50337.1"/>
    <property type="molecule type" value="Genomic_DNA"/>
</dbReference>
<comment type="caution">
    <text evidence="4">The sequence shown here is derived from an EMBL/GenBank/DDBJ whole genome shotgun (WGS) entry which is preliminary data.</text>
</comment>
<evidence type="ECO:0000313" key="5">
    <source>
        <dbReference type="Proteomes" id="UP000430670"/>
    </source>
</evidence>
<dbReference type="InterPro" id="IPR001119">
    <property type="entry name" value="SLH_dom"/>
</dbReference>
<keyword evidence="1" id="KW-0677">Repeat</keyword>
<sequence>MRKQVVSGVLALTIVATPLSAFAAPKSFTDVYSTMYEYKPVMKLSAQGTIKGRGDGNFGPKDPVKFLEALVMAQRFFGLESTANLSASLLTATKEKKFGGNVPGWGKGYLVTASQQNLIDENEQFAWDKGAPRAWIARLLVRMIGKEQDAQNRMSENLSFTDAEQVPAWARGHIAVATDLGLIKGTDTGAFEPNRTVTRGEMAILLDRVEKKMSQLPPGLSQATFVSTQDNTISVLGENNLLTPLTLDPNALIFVKDRVSNVSDINPQDRVEYIKNGDKVTYLEVTQESGQSVNVVKGEVIAFLAEQGLITIKDETGKPLTCPLASGFKVLSFSGQAVPASNLVSGSKVQIRLNSEGKAIEVLLEQASQQSLKGTIVDINIPQKFLILSDGSNHYSTYYFTDTTYVEYKGQRFTALSDLQKGDLISVEADGSYVASKISVIEAKNNLTITGTVSTLDKDSRIITVKSTDGKLYAYELPSSVSLVFSNGTSATIDDINTSDSITLNVENGTALKAIIARTGTNRGILGKIASIDTDRRILIVKDQQERLKSYAIKDPVVLDIEDDKNPKLSDLDIDANIEFELDRDGKISYIKVDDKLEGTVTRIEPDRNILTLLDKFGNEKIYNVDSDVDVEIKGKSHEDLNDIDVDDQVRLRLSSDDTVTKIEVQSQVMGEITDVTSSSNWVEITDSEGDEHTYTIDNDTKLVIPDVTKPKLSDISLHQWAVVYYWGNDPYQVTIKTPVSGEVTSVDNSHDQLTIRQYNGTSITYDIAPRFKAEKASTSSSSLSTINVGDRIQAVLDDDKKLYRANIPSKVTGKVDGINRSTKEIYIGTNIGYLIDSTTNIMQNGVRKSFDDIQQNQYVTIYYLAGYKALELSLSN</sequence>
<feature type="domain" description="SLH" evidence="3">
    <location>
        <begin position="157"/>
        <end position="220"/>
    </location>
</feature>
<evidence type="ECO:0000256" key="1">
    <source>
        <dbReference type="ARBA" id="ARBA00022737"/>
    </source>
</evidence>